<evidence type="ECO:0000256" key="1">
    <source>
        <dbReference type="ARBA" id="ARBA00023015"/>
    </source>
</evidence>
<dbReference type="InterPro" id="IPR018060">
    <property type="entry name" value="HTH_AraC"/>
</dbReference>
<gene>
    <name evidence="6" type="ORF">C5748_22375</name>
</gene>
<dbReference type="GO" id="GO:0043565">
    <property type="term" value="F:sequence-specific DNA binding"/>
    <property type="evidence" value="ECO:0007669"/>
    <property type="project" value="InterPro"/>
</dbReference>
<dbReference type="PANTHER" id="PTHR46796">
    <property type="entry name" value="HTH-TYPE TRANSCRIPTIONAL ACTIVATOR RHAS-RELATED"/>
    <property type="match status" value="1"/>
</dbReference>
<dbReference type="InterPro" id="IPR009057">
    <property type="entry name" value="Homeodomain-like_sf"/>
</dbReference>
<proteinExistence type="predicted"/>
<feature type="domain" description="HTH araC/xylS-type" evidence="5">
    <location>
        <begin position="234"/>
        <end position="333"/>
    </location>
</feature>
<dbReference type="AlphaFoldDB" id="A0A2S9IL97"/>
<dbReference type="Gene3D" id="1.10.10.60">
    <property type="entry name" value="Homeodomain-like"/>
    <property type="match status" value="1"/>
</dbReference>
<dbReference type="EMBL" id="PVBR01000022">
    <property type="protein sequence ID" value="PRD41301.1"/>
    <property type="molecule type" value="Genomic_DNA"/>
</dbReference>
<protein>
    <submittedName>
        <fullName evidence="6">AraC family transcriptional regulator</fullName>
    </submittedName>
</protein>
<evidence type="ECO:0000313" key="7">
    <source>
        <dbReference type="Proteomes" id="UP000239434"/>
    </source>
</evidence>
<dbReference type="SMART" id="SM00342">
    <property type="entry name" value="HTH_ARAC"/>
    <property type="match status" value="1"/>
</dbReference>
<evidence type="ECO:0000313" key="6">
    <source>
        <dbReference type="EMBL" id="PRD41301.1"/>
    </source>
</evidence>
<dbReference type="Pfam" id="PF12833">
    <property type="entry name" value="HTH_18"/>
    <property type="match status" value="1"/>
</dbReference>
<organism evidence="6 7">
    <name type="scientific">Phyllobacterium phragmitis</name>
    <dbReference type="NCBI Taxonomy" id="2670329"/>
    <lineage>
        <taxon>Bacteria</taxon>
        <taxon>Pseudomonadati</taxon>
        <taxon>Pseudomonadota</taxon>
        <taxon>Alphaproteobacteria</taxon>
        <taxon>Hyphomicrobiales</taxon>
        <taxon>Phyllobacteriaceae</taxon>
        <taxon>Phyllobacterium</taxon>
    </lineage>
</organism>
<sequence>MERRRWPRESSYQGRSSPPPAPALAPLRFSTHNLAPADQFSAWQMHMESLVEVMLPDGISADDGFQADHTAWNLGGMLIVEQRVPAHSYARSAASLRASPIDHWYAGMLRCGRAWTEVDGLVAESEPGKAEFRSLGHPFRGRITESEAIFLYMPRDLFADTPGILDMANNAILSDNLAKLLIEYVSGLEATLNSLVAEDLPRIVHTVRDMIINCLSSPAEHVTVEQQAGLGLMERARQHIHRNLHSPKLTPDDLCGVLGISRTRLYQLFEPSGGVLHYIRRRRLLAAHTALSDPANNQRILDIAEAVGFDSAANFSRAFSQEFGYSPREARSAIAPGPLAHAASHAEPEESSSFEAWLKLLGN</sequence>
<evidence type="ECO:0000256" key="3">
    <source>
        <dbReference type="ARBA" id="ARBA00023163"/>
    </source>
</evidence>
<dbReference type="PANTHER" id="PTHR46796:SF6">
    <property type="entry name" value="ARAC SUBFAMILY"/>
    <property type="match status" value="1"/>
</dbReference>
<keyword evidence="3" id="KW-0804">Transcription</keyword>
<dbReference type="PROSITE" id="PS01124">
    <property type="entry name" value="HTH_ARAC_FAMILY_2"/>
    <property type="match status" value="1"/>
</dbReference>
<feature type="region of interest" description="Disordered" evidence="4">
    <location>
        <begin position="1"/>
        <end position="23"/>
    </location>
</feature>
<keyword evidence="2" id="KW-0238">DNA-binding</keyword>
<evidence type="ECO:0000256" key="4">
    <source>
        <dbReference type="SAM" id="MobiDB-lite"/>
    </source>
</evidence>
<dbReference type="InterPro" id="IPR018062">
    <property type="entry name" value="HTH_AraC-typ_CS"/>
</dbReference>
<accession>A0A2S9IL97</accession>
<dbReference type="Proteomes" id="UP000239434">
    <property type="component" value="Unassembled WGS sequence"/>
</dbReference>
<dbReference type="PRINTS" id="PR00032">
    <property type="entry name" value="HTHARAC"/>
</dbReference>
<comment type="caution">
    <text evidence="6">The sequence shown here is derived from an EMBL/GenBank/DDBJ whole genome shotgun (WGS) entry which is preliminary data.</text>
</comment>
<reference evidence="6 7" key="1">
    <citation type="submission" date="2018-02" db="EMBL/GenBank/DDBJ databases">
        <title>The draft genome of Phyllobacterium sp. 1N-3.</title>
        <authorList>
            <person name="Liu L."/>
            <person name="Li L."/>
            <person name="Zhang X."/>
            <person name="Wang T."/>
            <person name="Liang L."/>
        </authorList>
    </citation>
    <scope>NUCLEOTIDE SEQUENCE [LARGE SCALE GENOMIC DNA]</scope>
    <source>
        <strain evidence="6 7">1N-3</strain>
    </source>
</reference>
<dbReference type="SUPFAM" id="SSF46689">
    <property type="entry name" value="Homeodomain-like"/>
    <property type="match status" value="1"/>
</dbReference>
<evidence type="ECO:0000256" key="2">
    <source>
        <dbReference type="ARBA" id="ARBA00023125"/>
    </source>
</evidence>
<keyword evidence="7" id="KW-1185">Reference proteome</keyword>
<name>A0A2S9IL97_9HYPH</name>
<keyword evidence="1" id="KW-0805">Transcription regulation</keyword>
<dbReference type="PROSITE" id="PS00041">
    <property type="entry name" value="HTH_ARAC_FAMILY_1"/>
    <property type="match status" value="1"/>
</dbReference>
<dbReference type="GO" id="GO:0003700">
    <property type="term" value="F:DNA-binding transcription factor activity"/>
    <property type="evidence" value="ECO:0007669"/>
    <property type="project" value="InterPro"/>
</dbReference>
<dbReference type="InterPro" id="IPR020449">
    <property type="entry name" value="Tscrpt_reg_AraC-type_HTH"/>
</dbReference>
<dbReference type="InterPro" id="IPR050204">
    <property type="entry name" value="AraC_XylS_family_regulators"/>
</dbReference>
<evidence type="ECO:0000259" key="5">
    <source>
        <dbReference type="PROSITE" id="PS01124"/>
    </source>
</evidence>